<dbReference type="GO" id="GO:0005525">
    <property type="term" value="F:GTP binding"/>
    <property type="evidence" value="ECO:0007669"/>
    <property type="project" value="UniProtKB-KW"/>
</dbReference>
<keyword evidence="6" id="KW-0812">Transmembrane</keyword>
<evidence type="ECO:0000256" key="8">
    <source>
        <dbReference type="ARBA" id="ARBA00022741"/>
    </source>
</evidence>
<evidence type="ECO:0000313" key="18">
    <source>
        <dbReference type="EMBL" id="EAX91782.1"/>
    </source>
</evidence>
<keyword evidence="14" id="KW-0342">GTP-binding</keyword>
<keyword evidence="8" id="KW-0547">Nucleotide-binding</keyword>
<dbReference type="RefSeq" id="XP_001304712.1">
    <property type="nucleotide sequence ID" value="XM_001304711.1"/>
</dbReference>
<evidence type="ECO:0000256" key="4">
    <source>
        <dbReference type="ARBA" id="ARBA00022528"/>
    </source>
</evidence>
<evidence type="ECO:0000256" key="12">
    <source>
        <dbReference type="ARBA" id="ARBA00022927"/>
    </source>
</evidence>
<evidence type="ECO:0000256" key="9">
    <source>
        <dbReference type="ARBA" id="ARBA00022801"/>
    </source>
</evidence>
<evidence type="ECO:0000256" key="3">
    <source>
        <dbReference type="ARBA" id="ARBA00022448"/>
    </source>
</evidence>
<keyword evidence="15" id="KW-0472">Membrane</keyword>
<reference evidence="18" key="1">
    <citation type="submission" date="2006-10" db="EMBL/GenBank/DDBJ databases">
        <authorList>
            <person name="Amadeo P."/>
            <person name="Zhao Q."/>
            <person name="Wortman J."/>
            <person name="Fraser-Liggett C."/>
            <person name="Carlton J."/>
        </authorList>
    </citation>
    <scope>NUCLEOTIDE SEQUENCE</scope>
    <source>
        <strain evidence="18">G3</strain>
    </source>
</reference>
<dbReference type="Gene3D" id="3.40.50.300">
    <property type="entry name" value="P-loop containing nucleotide triphosphate hydrolases"/>
    <property type="match status" value="1"/>
</dbReference>
<protein>
    <recommendedName>
        <fullName evidence="17">AIG1-type G domain-containing protein</fullName>
    </recommendedName>
</protein>
<comment type="subcellular location">
    <subcellularLocation>
        <location evidence="2">Membrane</location>
        <topology evidence="2">Single-pass membrane protein</topology>
    </subcellularLocation>
    <subcellularLocation>
        <location evidence="16">Plastid</location>
        <location evidence="16">Chloroplast outer membrane</location>
    </subcellularLocation>
</comment>
<dbReference type="PANTHER" id="PTHR10903">
    <property type="entry name" value="GTPASE, IMAP FAMILY MEMBER-RELATED"/>
    <property type="match status" value="1"/>
</dbReference>
<evidence type="ECO:0000256" key="14">
    <source>
        <dbReference type="ARBA" id="ARBA00023134"/>
    </source>
</evidence>
<accession>A2FTJ2</accession>
<dbReference type="InterPro" id="IPR045058">
    <property type="entry name" value="GIMA/IAN/Toc"/>
</dbReference>
<keyword evidence="3" id="KW-0813">Transport</keyword>
<evidence type="ECO:0000256" key="5">
    <source>
        <dbReference type="ARBA" id="ARBA00022640"/>
    </source>
</evidence>
<dbReference type="GO" id="GO:0003924">
    <property type="term" value="F:GTPase activity"/>
    <property type="evidence" value="ECO:0000318"/>
    <property type="project" value="GO_Central"/>
</dbReference>
<gene>
    <name evidence="18" type="ORF">TVAG_142660</name>
</gene>
<dbReference type="SMR" id="A2FTJ2"/>
<dbReference type="InterPro" id="IPR027417">
    <property type="entry name" value="P-loop_NTPase"/>
</dbReference>
<evidence type="ECO:0000256" key="10">
    <source>
        <dbReference type="ARBA" id="ARBA00022805"/>
    </source>
</evidence>
<comment type="cofactor">
    <cofactor evidence="1">
        <name>Mg(2+)</name>
        <dbReference type="ChEBI" id="CHEBI:18420"/>
    </cofactor>
</comment>
<proteinExistence type="predicted"/>
<dbReference type="Pfam" id="PF04548">
    <property type="entry name" value="AIG1"/>
    <property type="match status" value="1"/>
</dbReference>
<keyword evidence="13" id="KW-1133">Transmembrane helix</keyword>
<evidence type="ECO:0000313" key="19">
    <source>
        <dbReference type="Proteomes" id="UP000001542"/>
    </source>
</evidence>
<keyword evidence="5" id="KW-0934">Plastid</keyword>
<evidence type="ECO:0000256" key="16">
    <source>
        <dbReference type="ARBA" id="ARBA00024013"/>
    </source>
</evidence>
<keyword evidence="7" id="KW-0479">Metal-binding</keyword>
<dbReference type="KEGG" id="tva:4749484"/>
<dbReference type="InterPro" id="IPR006703">
    <property type="entry name" value="G_AIG1"/>
</dbReference>
<keyword evidence="12" id="KW-0653">Protein transport</keyword>
<dbReference type="OrthoDB" id="5985928at2759"/>
<evidence type="ECO:0000256" key="6">
    <source>
        <dbReference type="ARBA" id="ARBA00022692"/>
    </source>
</evidence>
<dbReference type="VEuPathDB" id="TrichDB:TVAG_142660"/>
<evidence type="ECO:0000259" key="17">
    <source>
        <dbReference type="Pfam" id="PF04548"/>
    </source>
</evidence>
<keyword evidence="10" id="KW-1002">Plastid outer membrane</keyword>
<keyword evidence="9" id="KW-0378">Hydrolase</keyword>
<evidence type="ECO:0000256" key="15">
    <source>
        <dbReference type="ARBA" id="ARBA00023136"/>
    </source>
</evidence>
<keyword evidence="4" id="KW-0150">Chloroplast</keyword>
<evidence type="ECO:0000256" key="2">
    <source>
        <dbReference type="ARBA" id="ARBA00004167"/>
    </source>
</evidence>
<evidence type="ECO:0000256" key="13">
    <source>
        <dbReference type="ARBA" id="ARBA00022989"/>
    </source>
</evidence>
<dbReference type="AlphaFoldDB" id="A2FTJ2"/>
<evidence type="ECO:0000256" key="11">
    <source>
        <dbReference type="ARBA" id="ARBA00022842"/>
    </source>
</evidence>
<dbReference type="GO" id="GO:0009707">
    <property type="term" value="C:chloroplast outer membrane"/>
    <property type="evidence" value="ECO:0007669"/>
    <property type="project" value="UniProtKB-SubCell"/>
</dbReference>
<dbReference type="SUPFAM" id="SSF52540">
    <property type="entry name" value="P-loop containing nucleoside triphosphate hydrolases"/>
    <property type="match status" value="1"/>
</dbReference>
<name>A2FTJ2_TRIV3</name>
<dbReference type="GO" id="GO:0046872">
    <property type="term" value="F:metal ion binding"/>
    <property type="evidence" value="ECO:0007669"/>
    <property type="project" value="UniProtKB-KW"/>
</dbReference>
<organism evidence="18 19">
    <name type="scientific">Trichomonas vaginalis (strain ATCC PRA-98 / G3)</name>
    <dbReference type="NCBI Taxonomy" id="412133"/>
    <lineage>
        <taxon>Eukaryota</taxon>
        <taxon>Metamonada</taxon>
        <taxon>Parabasalia</taxon>
        <taxon>Trichomonadida</taxon>
        <taxon>Trichomonadidae</taxon>
        <taxon>Trichomonas</taxon>
    </lineage>
</organism>
<evidence type="ECO:0000256" key="7">
    <source>
        <dbReference type="ARBA" id="ARBA00022723"/>
    </source>
</evidence>
<sequence>MEQDNNVTVLFIGDTGSGKSATGNLYLKSNAFDTSEKPDACTLFPAFHHNKIDGITRCVIDTEGFDDKDQIPEDQIQRLTQMLRCCDLGINAIVIVVPAHIIRITKGVKNDIKFVYDAFGKNLLAHLCIMFTFCSKKFPDRKIKKTEYKRDIIDYLKEISKEESIPDIPLYYINARKPEKDFVIENMNKFHNWALGLPKFKSSVIKDASFGYTMQKETETKVSLGTFTEGKQTFEKFCDRARLKFISNTSGEMPSYSNWTTIKEYKEVISEISEEKKLNEFLAYTYEDGIKYEVLVDRVREIITNYRTGEITRGEWGEINRRKRRVSSNKKVEVVYTRQWIERSGKGHKTIKADFQRKVFTSADGEISVGEEIEIPGTRTENFFKPEPVIIYEDDGCRII</sequence>
<dbReference type="PANTHER" id="PTHR10903:SF135">
    <property type="entry name" value="TRANSLOCASE OF CHLOROPLAST 120, CHLOROPLASTIC-RELATED"/>
    <property type="match status" value="1"/>
</dbReference>
<feature type="domain" description="AIG1-type G" evidence="17">
    <location>
        <begin position="8"/>
        <end position="134"/>
    </location>
</feature>
<reference evidence="18" key="2">
    <citation type="journal article" date="2007" name="Science">
        <title>Draft genome sequence of the sexually transmitted pathogen Trichomonas vaginalis.</title>
        <authorList>
            <person name="Carlton J.M."/>
            <person name="Hirt R.P."/>
            <person name="Silva J.C."/>
            <person name="Delcher A.L."/>
            <person name="Schatz M."/>
            <person name="Zhao Q."/>
            <person name="Wortman J.R."/>
            <person name="Bidwell S.L."/>
            <person name="Alsmark U.C.M."/>
            <person name="Besteiro S."/>
            <person name="Sicheritz-Ponten T."/>
            <person name="Noel C.J."/>
            <person name="Dacks J.B."/>
            <person name="Foster P.G."/>
            <person name="Simillion C."/>
            <person name="Van de Peer Y."/>
            <person name="Miranda-Saavedra D."/>
            <person name="Barton G.J."/>
            <person name="Westrop G.D."/>
            <person name="Mueller S."/>
            <person name="Dessi D."/>
            <person name="Fiori P.L."/>
            <person name="Ren Q."/>
            <person name="Paulsen I."/>
            <person name="Zhang H."/>
            <person name="Bastida-Corcuera F.D."/>
            <person name="Simoes-Barbosa A."/>
            <person name="Brown M.T."/>
            <person name="Hayes R.D."/>
            <person name="Mukherjee M."/>
            <person name="Okumura C.Y."/>
            <person name="Schneider R."/>
            <person name="Smith A.J."/>
            <person name="Vanacova S."/>
            <person name="Villalvazo M."/>
            <person name="Haas B.J."/>
            <person name="Pertea M."/>
            <person name="Feldblyum T.V."/>
            <person name="Utterback T.R."/>
            <person name="Shu C.L."/>
            <person name="Osoegawa K."/>
            <person name="de Jong P.J."/>
            <person name="Hrdy I."/>
            <person name="Horvathova L."/>
            <person name="Zubacova Z."/>
            <person name="Dolezal P."/>
            <person name="Malik S.B."/>
            <person name="Logsdon J.M. Jr."/>
            <person name="Henze K."/>
            <person name="Gupta A."/>
            <person name="Wang C.C."/>
            <person name="Dunne R.L."/>
            <person name="Upcroft J.A."/>
            <person name="Upcroft P."/>
            <person name="White O."/>
            <person name="Salzberg S.L."/>
            <person name="Tang P."/>
            <person name="Chiu C.-H."/>
            <person name="Lee Y.-S."/>
            <person name="Embley T.M."/>
            <person name="Coombs G.H."/>
            <person name="Mottram J.C."/>
            <person name="Tachezy J."/>
            <person name="Fraser-Liggett C.M."/>
            <person name="Johnson P.J."/>
        </authorList>
    </citation>
    <scope>NUCLEOTIDE SEQUENCE [LARGE SCALE GENOMIC DNA]</scope>
    <source>
        <strain evidence="18">G3</strain>
    </source>
</reference>
<dbReference type="VEuPathDB" id="TrichDB:TVAGG3_0877810"/>
<dbReference type="InParanoid" id="A2FTJ2"/>
<dbReference type="STRING" id="5722.A2FTJ2"/>
<dbReference type="FunFam" id="3.40.50.300:FF:002894">
    <property type="entry name" value="AIG1 family protein"/>
    <property type="match status" value="1"/>
</dbReference>
<keyword evidence="11" id="KW-0460">Magnesium</keyword>
<keyword evidence="19" id="KW-1185">Reference proteome</keyword>
<evidence type="ECO:0000256" key="1">
    <source>
        <dbReference type="ARBA" id="ARBA00001946"/>
    </source>
</evidence>
<dbReference type="EMBL" id="DS114011">
    <property type="protein sequence ID" value="EAX91782.1"/>
    <property type="molecule type" value="Genomic_DNA"/>
</dbReference>
<dbReference type="GO" id="GO:0015031">
    <property type="term" value="P:protein transport"/>
    <property type="evidence" value="ECO:0007669"/>
    <property type="project" value="UniProtKB-KW"/>
</dbReference>
<dbReference type="Proteomes" id="UP000001542">
    <property type="component" value="Unassembled WGS sequence"/>
</dbReference>